<feature type="compositionally biased region" description="Basic and acidic residues" evidence="5">
    <location>
        <begin position="23"/>
        <end position="33"/>
    </location>
</feature>
<gene>
    <name evidence="8" type="ORF">GZH46_02004</name>
</gene>
<reference evidence="8 9" key="1">
    <citation type="submission" date="2020-10" db="EMBL/GenBank/DDBJ databases">
        <authorList>
            <person name="Klimov P.B."/>
            <person name="Dyachkov S.M."/>
            <person name="Chetverikov P.E."/>
        </authorList>
    </citation>
    <scope>NUCLEOTIDE SEQUENCE [LARGE SCALE GENOMIC DNA]</scope>
    <source>
        <strain evidence="8">BMOC 18-1129-001#AD2665</strain>
        <tissue evidence="8">Entire mites</tissue>
    </source>
</reference>
<feature type="domain" description="Thioester reductase (TE)" evidence="7">
    <location>
        <begin position="68"/>
        <end position="344"/>
    </location>
</feature>
<dbReference type="InterPro" id="IPR013120">
    <property type="entry name" value="FAR_NAD-bd"/>
</dbReference>
<evidence type="ECO:0000256" key="4">
    <source>
        <dbReference type="RuleBase" id="RU363097"/>
    </source>
</evidence>
<keyword evidence="4" id="KW-0521">NADP</keyword>
<dbReference type="EMBL" id="JAIFTH010000456">
    <property type="protein sequence ID" value="KAG9509476.1"/>
    <property type="molecule type" value="Genomic_DNA"/>
</dbReference>
<evidence type="ECO:0000313" key="9">
    <source>
        <dbReference type="Proteomes" id="UP000825002"/>
    </source>
</evidence>
<evidence type="ECO:0000256" key="5">
    <source>
        <dbReference type="SAM" id="MobiDB-lite"/>
    </source>
</evidence>
<dbReference type="InterPro" id="IPR036291">
    <property type="entry name" value="NAD(P)-bd_dom_sf"/>
</dbReference>
<keyword evidence="3 4" id="KW-0443">Lipid metabolism</keyword>
<feature type="domain" description="Fatty acyl-CoA reductase C-terminal" evidence="6">
    <location>
        <begin position="456"/>
        <end position="547"/>
    </location>
</feature>
<comment type="catalytic activity">
    <reaction evidence="4">
        <text>a long-chain fatty acyl-CoA + 2 NADPH + 2 H(+) = a long-chain primary fatty alcohol + 2 NADP(+) + CoA</text>
        <dbReference type="Rhea" id="RHEA:52716"/>
        <dbReference type="ChEBI" id="CHEBI:15378"/>
        <dbReference type="ChEBI" id="CHEBI:57287"/>
        <dbReference type="ChEBI" id="CHEBI:57783"/>
        <dbReference type="ChEBI" id="CHEBI:58349"/>
        <dbReference type="ChEBI" id="CHEBI:77396"/>
        <dbReference type="ChEBI" id="CHEBI:83139"/>
        <dbReference type="EC" id="1.2.1.84"/>
    </reaction>
</comment>
<evidence type="ECO:0000256" key="2">
    <source>
        <dbReference type="ARBA" id="ARBA00022516"/>
    </source>
</evidence>
<keyword evidence="2 4" id="KW-0444">Lipid biosynthesis</keyword>
<dbReference type="InterPro" id="IPR033640">
    <property type="entry name" value="FAR_C"/>
</dbReference>
<dbReference type="Pfam" id="PF07993">
    <property type="entry name" value="NAD_binding_4"/>
    <property type="match status" value="1"/>
</dbReference>
<evidence type="ECO:0000313" key="8">
    <source>
        <dbReference type="EMBL" id="KAG9509476.1"/>
    </source>
</evidence>
<keyword evidence="4" id="KW-0560">Oxidoreductase</keyword>
<dbReference type="EC" id="1.2.1.84" evidence="4"/>
<name>A0ABQ7S7U0_9ACAR</name>
<protein>
    <recommendedName>
        <fullName evidence="4">Fatty acyl-CoA reductase</fullName>
        <ecNumber evidence="4">1.2.1.84</ecNumber>
    </recommendedName>
</protein>
<organism evidence="8 9">
    <name type="scientific">Fragariocoptes setiger</name>
    <dbReference type="NCBI Taxonomy" id="1670756"/>
    <lineage>
        <taxon>Eukaryota</taxon>
        <taxon>Metazoa</taxon>
        <taxon>Ecdysozoa</taxon>
        <taxon>Arthropoda</taxon>
        <taxon>Chelicerata</taxon>
        <taxon>Arachnida</taxon>
        <taxon>Acari</taxon>
        <taxon>Acariformes</taxon>
        <taxon>Trombidiformes</taxon>
        <taxon>Prostigmata</taxon>
        <taxon>Eupodina</taxon>
        <taxon>Eriophyoidea</taxon>
        <taxon>Phytoptidae</taxon>
        <taxon>Fragariocoptes</taxon>
    </lineage>
</organism>
<sequence length="621" mass="70645">MDSRANHEAAMCRTNNSNSNDSNNKHERSVRNDSDVVSEMIACMKSETIDYHTNSKIAQFYAGRSIFITGASGFIGKCVVEKFLRSCPDITNIYILLRPKRGKTVEERLKNLLDSELFDKVRSKHDGKQQLAKVKPIAGDITWPRFGLSDTALDTLRDSVTLVFHSAATVKFNEPMKQAIENNLMSVQYLTDLLAEFRHLKALVHVSTAYANCDRDSLDELFYEPPVDPYKLLDLAEWMDPETLEKITPTLLGKRPNTYTFTKSVAEALLADQVKRRLGHVATAIVRPSIVAGVWREPIRGWVDNFNGPTGVILSMATGCLQAVRANGKLNTDIVPVDVVSNLIITCGWYLLCERHRSVDLTAVSSTAKQIDVIKDSRDLESIRREIANNDAIIRHNQIEIFHCVTSSRNPVSWTQFAEKIFETTKRYPCKDMLRTPGQLMFSNYYLHKVYDYFNHYCVAQLIDVGAKLSGHKPRMVNIYGRMSRMVTILTPFTTNQWLFNCNNTVKLDTYLDPIDKQIFNFDVAQLDWPTYIRDYYVGARTYALKENPKNLPLALESAKRLRFTSRIVSFVTMLLAYYFFLNGSATEEALLDLFHHLTLTVGHQLQLLGGAFTKQLLKTT</sequence>
<dbReference type="Pfam" id="PF03015">
    <property type="entry name" value="Sterile"/>
    <property type="match status" value="1"/>
</dbReference>
<evidence type="ECO:0000259" key="6">
    <source>
        <dbReference type="Pfam" id="PF03015"/>
    </source>
</evidence>
<dbReference type="InterPro" id="IPR026055">
    <property type="entry name" value="FAR"/>
</dbReference>
<proteinExistence type="inferred from homology"/>
<accession>A0ABQ7S7U0</accession>
<dbReference type="PANTHER" id="PTHR11011">
    <property type="entry name" value="MALE STERILITY PROTEIN 2-RELATED"/>
    <property type="match status" value="1"/>
</dbReference>
<comment type="function">
    <text evidence="4">Catalyzes the reduction of fatty acyl-CoA to fatty alcohols.</text>
</comment>
<dbReference type="SUPFAM" id="SSF51735">
    <property type="entry name" value="NAD(P)-binding Rossmann-fold domains"/>
    <property type="match status" value="1"/>
</dbReference>
<dbReference type="PANTHER" id="PTHR11011:SF45">
    <property type="entry name" value="FATTY ACYL-COA REDUCTASE CG8306-RELATED"/>
    <property type="match status" value="1"/>
</dbReference>
<dbReference type="Gene3D" id="3.40.50.720">
    <property type="entry name" value="NAD(P)-binding Rossmann-like Domain"/>
    <property type="match status" value="1"/>
</dbReference>
<comment type="similarity">
    <text evidence="1 4">Belongs to the fatty acyl-CoA reductase family.</text>
</comment>
<dbReference type="CDD" id="cd09071">
    <property type="entry name" value="FAR_C"/>
    <property type="match status" value="1"/>
</dbReference>
<evidence type="ECO:0000256" key="3">
    <source>
        <dbReference type="ARBA" id="ARBA00023098"/>
    </source>
</evidence>
<dbReference type="CDD" id="cd05236">
    <property type="entry name" value="FAR-N_SDR_e"/>
    <property type="match status" value="1"/>
</dbReference>
<feature type="region of interest" description="Disordered" evidence="5">
    <location>
        <begin position="1"/>
        <end position="33"/>
    </location>
</feature>
<evidence type="ECO:0000256" key="1">
    <source>
        <dbReference type="ARBA" id="ARBA00005928"/>
    </source>
</evidence>
<evidence type="ECO:0000259" key="7">
    <source>
        <dbReference type="Pfam" id="PF07993"/>
    </source>
</evidence>
<dbReference type="Proteomes" id="UP000825002">
    <property type="component" value="Unassembled WGS sequence"/>
</dbReference>
<keyword evidence="9" id="KW-1185">Reference proteome</keyword>
<comment type="caution">
    <text evidence="8">The sequence shown here is derived from an EMBL/GenBank/DDBJ whole genome shotgun (WGS) entry which is preliminary data.</text>
</comment>